<dbReference type="PANTHER" id="PTHR23028">
    <property type="entry name" value="ACETYLTRANSFERASE"/>
    <property type="match status" value="1"/>
</dbReference>
<reference evidence="4" key="2">
    <citation type="journal article" date="2024" name="Environ. Microbiol.">
        <title>Genome analysis and description of Tunturibacter gen. nov. expands the diversity of Terriglobia in tundra soils.</title>
        <authorList>
            <person name="Messyasz A."/>
            <person name="Mannisto M.K."/>
            <person name="Kerkhof L.J."/>
            <person name="Haggblom M.M."/>
        </authorList>
    </citation>
    <scope>NUCLEOTIDE SEQUENCE</scope>
    <source>
        <strain evidence="4">M8UP39</strain>
    </source>
</reference>
<feature type="transmembrane region" description="Helical" evidence="2">
    <location>
        <begin position="253"/>
        <end position="271"/>
    </location>
</feature>
<dbReference type="RefSeq" id="WP_353072056.1">
    <property type="nucleotide sequence ID" value="NZ_CP132938.1"/>
</dbReference>
<evidence type="ECO:0000256" key="2">
    <source>
        <dbReference type="SAM" id="Phobius"/>
    </source>
</evidence>
<name>A0AAU7Z053_9BACT</name>
<feature type="transmembrane region" description="Helical" evidence="2">
    <location>
        <begin position="190"/>
        <end position="208"/>
    </location>
</feature>
<feature type="transmembrane region" description="Helical" evidence="2">
    <location>
        <begin position="158"/>
        <end position="178"/>
    </location>
</feature>
<dbReference type="InterPro" id="IPR050879">
    <property type="entry name" value="Acyltransferase_3"/>
</dbReference>
<dbReference type="EC" id="2.3.-.-" evidence="4"/>
<organism evidence="4">
    <name type="scientific">Tunturiibacter gelidiferens</name>
    <dbReference type="NCBI Taxonomy" id="3069689"/>
    <lineage>
        <taxon>Bacteria</taxon>
        <taxon>Pseudomonadati</taxon>
        <taxon>Acidobacteriota</taxon>
        <taxon>Terriglobia</taxon>
        <taxon>Terriglobales</taxon>
        <taxon>Acidobacteriaceae</taxon>
        <taxon>Tunturiibacter</taxon>
    </lineage>
</organism>
<feature type="transmembrane region" description="Helical" evidence="2">
    <location>
        <begin position="87"/>
        <end position="111"/>
    </location>
</feature>
<dbReference type="GO" id="GO:0016747">
    <property type="term" value="F:acyltransferase activity, transferring groups other than amino-acyl groups"/>
    <property type="evidence" value="ECO:0007669"/>
    <property type="project" value="InterPro"/>
</dbReference>
<feature type="transmembrane region" description="Helical" evidence="2">
    <location>
        <begin position="283"/>
        <end position="303"/>
    </location>
</feature>
<keyword evidence="2" id="KW-0472">Membrane</keyword>
<reference evidence="4" key="1">
    <citation type="submission" date="2023-08" db="EMBL/GenBank/DDBJ databases">
        <authorList>
            <person name="Messyasz A."/>
            <person name="Mannisto M.K."/>
            <person name="Kerkhof L.J."/>
            <person name="Haggblom M."/>
        </authorList>
    </citation>
    <scope>NUCLEOTIDE SEQUENCE</scope>
    <source>
        <strain evidence="4">M8UP39</strain>
    </source>
</reference>
<accession>A0AAU7Z053</accession>
<proteinExistence type="predicted"/>
<evidence type="ECO:0000256" key="1">
    <source>
        <dbReference type="SAM" id="MobiDB-lite"/>
    </source>
</evidence>
<evidence type="ECO:0000313" key="4">
    <source>
        <dbReference type="EMBL" id="XCB22060.1"/>
    </source>
</evidence>
<feature type="transmembrane region" description="Helical" evidence="2">
    <location>
        <begin position="45"/>
        <end position="66"/>
    </location>
</feature>
<gene>
    <name evidence="4" type="ORF">RBB81_21160</name>
</gene>
<dbReference type="GO" id="GO:0016020">
    <property type="term" value="C:membrane"/>
    <property type="evidence" value="ECO:0007669"/>
    <property type="project" value="TreeGrafter"/>
</dbReference>
<keyword evidence="4" id="KW-0808">Transferase</keyword>
<dbReference type="PANTHER" id="PTHR23028:SF53">
    <property type="entry name" value="ACYL_TRANSF_3 DOMAIN-CONTAINING PROTEIN"/>
    <property type="match status" value="1"/>
</dbReference>
<sequence length="376" mass="42581">MTYAHSTRFTNHDSSGKRIHQLDGLRAIAVLMVFTSHAFRSELLWSGVDLFFMLSGFLITGVLLELRRQTTCGRYIATFYARRCQRILPPYILALAVTSVLFGAAWIHHWYLYLFLMNTAAFRAYAPSFHGILWSLAVEEQFYIIWPILVYGLSERALAWLSAAMIVAAPVFRCIATVCFPHRWSIHTGLPFRIDLLAAGALIQLVWRHRRWLIHRFGSNGQWVCAITATALCVLSSHPWFQPGADTVLANVWLYEFILLTYAGALVWTLSGHRVGLLQARPMVFLGRISYSVYLIHVAALGFTRRFTTHYVVSAIVAFGITVCYAAASWKWLEQPALRWNFVQRNTAGHHFGSAVGKEKPVNDQEKGGARRSASL</sequence>
<keyword evidence="4" id="KW-0012">Acyltransferase</keyword>
<dbReference type="InterPro" id="IPR002656">
    <property type="entry name" value="Acyl_transf_3_dom"/>
</dbReference>
<dbReference type="EMBL" id="CP132938">
    <property type="protein sequence ID" value="XCB22060.1"/>
    <property type="molecule type" value="Genomic_DNA"/>
</dbReference>
<feature type="region of interest" description="Disordered" evidence="1">
    <location>
        <begin position="353"/>
        <end position="376"/>
    </location>
</feature>
<keyword evidence="2" id="KW-0812">Transmembrane</keyword>
<feature type="compositionally biased region" description="Basic and acidic residues" evidence="1">
    <location>
        <begin position="357"/>
        <end position="369"/>
    </location>
</feature>
<protein>
    <submittedName>
        <fullName evidence="4">Acyltransferase</fullName>
        <ecNumber evidence="4">2.3.-.-</ecNumber>
    </submittedName>
</protein>
<feature type="domain" description="Acyltransferase 3" evidence="3">
    <location>
        <begin position="20"/>
        <end position="324"/>
    </location>
</feature>
<dbReference type="GO" id="GO:0009103">
    <property type="term" value="P:lipopolysaccharide biosynthetic process"/>
    <property type="evidence" value="ECO:0007669"/>
    <property type="project" value="TreeGrafter"/>
</dbReference>
<feature type="transmembrane region" description="Helical" evidence="2">
    <location>
        <begin position="309"/>
        <end position="330"/>
    </location>
</feature>
<feature type="transmembrane region" description="Helical" evidence="2">
    <location>
        <begin position="220"/>
        <end position="241"/>
    </location>
</feature>
<evidence type="ECO:0000259" key="3">
    <source>
        <dbReference type="Pfam" id="PF01757"/>
    </source>
</evidence>
<dbReference type="AlphaFoldDB" id="A0AAU7Z053"/>
<dbReference type="KEGG" id="tgi:RBB81_21160"/>
<feature type="transmembrane region" description="Helical" evidence="2">
    <location>
        <begin position="131"/>
        <end position="151"/>
    </location>
</feature>
<keyword evidence="2" id="KW-1133">Transmembrane helix</keyword>
<dbReference type="Pfam" id="PF01757">
    <property type="entry name" value="Acyl_transf_3"/>
    <property type="match status" value="1"/>
</dbReference>